<keyword evidence="8" id="KW-1185">Reference proteome</keyword>
<sequence length="394" mass="43402">MYYKLIFLDCYLTICSFLYYIAIIGGVYNANGSAGQIGFIAMAITLPSIVISFFSGKLFKSANLLRNIYICSGIKIIALLSLYFLFTNPFFLISLIVLNGVLNQLIAVSKQSFDAIQIEPALRTKFNSKKAFLNEIALIIGPALGGLTAAYFSLSNICLILAILSVIPIFFLLSFKNIKRNYEEAVKQKGVSFKENVQYLFSKKVVIFLLLSYSLVVIILEMQTPLTFPFVKEKFNGDNSVTGVFFSVCGIGGVIGALIPIFIKIKNEALAILLLVIFDGLFVFLFTISTNFYLSCAIFTILGLMGSIAIVLVETKVQNDLEEKYRPFAFSIIQLAKSSIGAPLAAGAAAVADHIGAVKVLRGAAYIEIFSGFLFLILFIFFLRNTKNCPKEII</sequence>
<dbReference type="OrthoDB" id="145388at2"/>
<reference evidence="7 8" key="1">
    <citation type="submission" date="2018-12" db="EMBL/GenBank/DDBJ databases">
        <title>Rubrispira sanarue gen. nov., sp., nov., a member of the order Silvanigrellales, isolated from a brackish lake in Hamamatsu Japan.</title>
        <authorList>
            <person name="Maejima Y."/>
            <person name="Iino T."/>
            <person name="Muraguchi Y."/>
            <person name="Fukuda K."/>
            <person name="Nojiri H."/>
            <person name="Ohkuma M."/>
            <person name="Moriuchi R."/>
            <person name="Dohra H."/>
            <person name="Kimbara K."/>
            <person name="Shintani M."/>
        </authorList>
    </citation>
    <scope>NUCLEOTIDE SEQUENCE [LARGE SCALE GENOMIC DNA]</scope>
    <source>
        <strain evidence="7 8">RF1110005</strain>
    </source>
</reference>
<feature type="transmembrane region" description="Helical" evidence="6">
    <location>
        <begin position="240"/>
        <end position="262"/>
    </location>
</feature>
<feature type="transmembrane region" description="Helical" evidence="6">
    <location>
        <begin position="199"/>
        <end position="220"/>
    </location>
</feature>
<keyword evidence="3 6" id="KW-0812">Transmembrane</keyword>
<evidence type="ECO:0000256" key="5">
    <source>
        <dbReference type="ARBA" id="ARBA00023136"/>
    </source>
</evidence>
<dbReference type="InterPro" id="IPR036259">
    <property type="entry name" value="MFS_trans_sf"/>
</dbReference>
<dbReference type="KEGG" id="sbf:JCM31447_17440"/>
<dbReference type="Gene3D" id="1.20.1250.20">
    <property type="entry name" value="MFS general substrate transporter like domains"/>
    <property type="match status" value="2"/>
</dbReference>
<dbReference type="GO" id="GO:0022857">
    <property type="term" value="F:transmembrane transporter activity"/>
    <property type="evidence" value="ECO:0007669"/>
    <property type="project" value="InterPro"/>
</dbReference>
<evidence type="ECO:0000256" key="1">
    <source>
        <dbReference type="ARBA" id="ARBA00004651"/>
    </source>
</evidence>
<dbReference type="SUPFAM" id="SSF103473">
    <property type="entry name" value="MFS general substrate transporter"/>
    <property type="match status" value="1"/>
</dbReference>
<evidence type="ECO:0000256" key="4">
    <source>
        <dbReference type="ARBA" id="ARBA00022989"/>
    </source>
</evidence>
<evidence type="ECO:0000256" key="3">
    <source>
        <dbReference type="ARBA" id="ARBA00022692"/>
    </source>
</evidence>
<dbReference type="AlphaFoldDB" id="A0A4P2VKJ9"/>
<evidence type="ECO:0000313" key="7">
    <source>
        <dbReference type="EMBL" id="BBH53301.1"/>
    </source>
</evidence>
<feature type="transmembrane region" description="Helical" evidence="6">
    <location>
        <begin position="131"/>
        <end position="153"/>
    </location>
</feature>
<keyword evidence="4 6" id="KW-1133">Transmembrane helix</keyword>
<organism evidence="7 8">
    <name type="scientific">Fluviispira sanaruensis</name>
    <dbReference type="NCBI Taxonomy" id="2493639"/>
    <lineage>
        <taxon>Bacteria</taxon>
        <taxon>Pseudomonadati</taxon>
        <taxon>Bdellovibrionota</taxon>
        <taxon>Oligoflexia</taxon>
        <taxon>Silvanigrellales</taxon>
        <taxon>Silvanigrellaceae</taxon>
        <taxon>Fluviispira</taxon>
    </lineage>
</organism>
<feature type="transmembrane region" description="Helical" evidence="6">
    <location>
        <begin position="92"/>
        <end position="110"/>
    </location>
</feature>
<feature type="transmembrane region" description="Helical" evidence="6">
    <location>
        <begin position="325"/>
        <end position="352"/>
    </location>
</feature>
<dbReference type="PANTHER" id="PTHR23513:SF6">
    <property type="entry name" value="MAJOR FACILITATOR SUPERFAMILY ASSOCIATED DOMAIN-CONTAINING PROTEIN"/>
    <property type="match status" value="1"/>
</dbReference>
<dbReference type="PANTHER" id="PTHR23513">
    <property type="entry name" value="INTEGRAL MEMBRANE EFFLUX PROTEIN-RELATED"/>
    <property type="match status" value="1"/>
</dbReference>
<feature type="transmembrane region" description="Helical" evidence="6">
    <location>
        <begin position="159"/>
        <end position="178"/>
    </location>
</feature>
<dbReference type="Pfam" id="PF07690">
    <property type="entry name" value="MFS_1"/>
    <property type="match status" value="1"/>
</dbReference>
<protein>
    <submittedName>
        <fullName evidence="7">MFS transporter</fullName>
    </submittedName>
</protein>
<comment type="subcellular location">
    <subcellularLocation>
        <location evidence="1">Cell membrane</location>
        <topology evidence="1">Multi-pass membrane protein</topology>
    </subcellularLocation>
</comment>
<gene>
    <name evidence="7" type="ORF">JCM31447_17440</name>
</gene>
<keyword evidence="2" id="KW-1003">Cell membrane</keyword>
<evidence type="ECO:0000256" key="6">
    <source>
        <dbReference type="SAM" id="Phobius"/>
    </source>
</evidence>
<dbReference type="Proteomes" id="UP000291236">
    <property type="component" value="Chromosome"/>
</dbReference>
<dbReference type="InterPro" id="IPR011701">
    <property type="entry name" value="MFS"/>
</dbReference>
<evidence type="ECO:0000313" key="8">
    <source>
        <dbReference type="Proteomes" id="UP000291236"/>
    </source>
</evidence>
<proteinExistence type="predicted"/>
<dbReference type="EMBL" id="AP019368">
    <property type="protein sequence ID" value="BBH53301.1"/>
    <property type="molecule type" value="Genomic_DNA"/>
</dbReference>
<feature type="transmembrane region" description="Helical" evidence="6">
    <location>
        <begin position="67"/>
        <end position="86"/>
    </location>
</feature>
<feature type="transmembrane region" description="Helical" evidence="6">
    <location>
        <begin position="292"/>
        <end position="313"/>
    </location>
</feature>
<evidence type="ECO:0000256" key="2">
    <source>
        <dbReference type="ARBA" id="ARBA00022475"/>
    </source>
</evidence>
<feature type="transmembrane region" description="Helical" evidence="6">
    <location>
        <begin position="269"/>
        <end position="286"/>
    </location>
</feature>
<feature type="transmembrane region" description="Helical" evidence="6">
    <location>
        <begin position="364"/>
        <end position="383"/>
    </location>
</feature>
<dbReference type="RefSeq" id="WP_130608868.1">
    <property type="nucleotide sequence ID" value="NZ_AP019368.1"/>
</dbReference>
<name>A0A4P2VKJ9_FLUSA</name>
<accession>A0A4P2VKJ9</accession>
<feature type="transmembrane region" description="Helical" evidence="6">
    <location>
        <begin position="34"/>
        <end position="55"/>
    </location>
</feature>
<dbReference type="GO" id="GO:0005886">
    <property type="term" value="C:plasma membrane"/>
    <property type="evidence" value="ECO:0007669"/>
    <property type="project" value="UniProtKB-SubCell"/>
</dbReference>
<keyword evidence="5 6" id="KW-0472">Membrane</keyword>
<feature type="transmembrane region" description="Helical" evidence="6">
    <location>
        <begin position="7"/>
        <end position="28"/>
    </location>
</feature>